<dbReference type="InterPro" id="IPR044862">
    <property type="entry name" value="Pro_4_hyd_alph_FE2OG_OXY"/>
</dbReference>
<gene>
    <name evidence="3" type="ORF">Pa4123_40450</name>
</gene>
<comment type="similarity">
    <text evidence="1">Belongs to the iron/ascorbate-dependent oxidoreductase family.</text>
</comment>
<proteinExistence type="inferred from homology"/>
<dbReference type="Pfam" id="PF13640">
    <property type="entry name" value="2OG-FeII_Oxy_3"/>
    <property type="match status" value="1"/>
</dbReference>
<keyword evidence="1" id="KW-0408">Iron</keyword>
<accession>A0ABQ5QW39</accession>
<name>A0ABQ5QW39_9ACTN</name>
<feature type="domain" description="Fe2OG dioxygenase" evidence="2">
    <location>
        <begin position="205"/>
        <end position="300"/>
    </location>
</feature>
<comment type="caution">
    <text evidence="3">The sequence shown here is derived from an EMBL/GenBank/DDBJ whole genome shotgun (WGS) entry which is preliminary data.</text>
</comment>
<dbReference type="Proteomes" id="UP001144280">
    <property type="component" value="Unassembled WGS sequence"/>
</dbReference>
<keyword evidence="1" id="KW-0479">Metal-binding</keyword>
<evidence type="ECO:0000259" key="2">
    <source>
        <dbReference type="PROSITE" id="PS51471"/>
    </source>
</evidence>
<evidence type="ECO:0000256" key="1">
    <source>
        <dbReference type="RuleBase" id="RU003682"/>
    </source>
</evidence>
<dbReference type="PROSITE" id="PS51471">
    <property type="entry name" value="FE2OG_OXY"/>
    <property type="match status" value="1"/>
</dbReference>
<dbReference type="Gene3D" id="2.60.120.620">
    <property type="entry name" value="q2cbj1_9rhob like domain"/>
    <property type="match status" value="1"/>
</dbReference>
<dbReference type="InterPro" id="IPR005123">
    <property type="entry name" value="Oxoglu/Fe-dep_dioxygenase_dom"/>
</dbReference>
<evidence type="ECO:0000313" key="3">
    <source>
        <dbReference type="EMBL" id="GLH98770.1"/>
    </source>
</evidence>
<keyword evidence="1" id="KW-0560">Oxidoreductase</keyword>
<reference evidence="3" key="1">
    <citation type="submission" date="2022-12" db="EMBL/GenBank/DDBJ databases">
        <title>New Phytohabitans aurantiacus sp. RD004123 nov., an actinomycete isolated from soil.</title>
        <authorList>
            <person name="Triningsih D.W."/>
            <person name="Harunari E."/>
            <person name="Igarashi Y."/>
        </authorList>
    </citation>
    <scope>NUCLEOTIDE SEQUENCE</scope>
    <source>
        <strain evidence="3">RD004123</strain>
    </source>
</reference>
<dbReference type="EMBL" id="BSDI01000018">
    <property type="protein sequence ID" value="GLH98770.1"/>
    <property type="molecule type" value="Genomic_DNA"/>
</dbReference>
<organism evidence="3 4">
    <name type="scientific">Phytohabitans aurantiacus</name>
    <dbReference type="NCBI Taxonomy" id="3016789"/>
    <lineage>
        <taxon>Bacteria</taxon>
        <taxon>Bacillati</taxon>
        <taxon>Actinomycetota</taxon>
        <taxon>Actinomycetes</taxon>
        <taxon>Micromonosporales</taxon>
        <taxon>Micromonosporaceae</taxon>
    </lineage>
</organism>
<keyword evidence="4" id="KW-1185">Reference proteome</keyword>
<protein>
    <recommendedName>
        <fullName evidence="2">Fe2OG dioxygenase domain-containing protein</fullName>
    </recommendedName>
</protein>
<sequence>MPLFVAPAPDGSPFRLDSVAGRYVVLCLAGPATAELLDHPRVSFVAVLLPGSRPPSLPAGTRCVDDPDGAISQAYGGPATYVLSPNLRVLHRLPPDHTTRSLVDVLDGLPPLDDGPDAPVLIVPDLFEPSFRHELVLYHARTGGEHTGVMRGLPDGRTVLVDDPGYKRRRDVLITDESLRAGLRDRITRRLVPEIRKAFQFEATRIERYMLACYDADERGFFRAHRDNTTPATAHRRFAVSVNLNTGEYEGGRLRFPEFSRRLYDVAAGGAIVFSCSLQHEVTPVTQGRRYCCLPFLYDEAAAATRTPPTGG</sequence>
<dbReference type="RefSeq" id="WP_281897957.1">
    <property type="nucleotide sequence ID" value="NZ_BSDI01000018.1"/>
</dbReference>
<evidence type="ECO:0000313" key="4">
    <source>
        <dbReference type="Proteomes" id="UP001144280"/>
    </source>
</evidence>